<dbReference type="InterPro" id="IPR030995">
    <property type="entry name" value="SoxZ"/>
</dbReference>
<protein>
    <submittedName>
        <fullName evidence="3">SoxZ</fullName>
    </submittedName>
</protein>
<name>A0A0A6PCI4_9GAMM</name>
<sequence>MWQLTNKGGESVSTIRLQAKVNKEGITEVKALIQHPMEGGGRKDLETGKLVPAHFIDKVTCEHNGKIVMSADWGSGISKNPYLSFRFKGAAKGEKVKLSWKDNKDQTDSREVKIRQSRR</sequence>
<dbReference type="InterPro" id="IPR013783">
    <property type="entry name" value="Ig-like_fold"/>
</dbReference>
<reference evidence="3 4" key="1">
    <citation type="journal article" date="2016" name="Front. Microbiol.">
        <title>Single-Cell (Meta-)Genomics of a Dimorphic Candidatus Thiomargarita nelsonii Reveals Genomic Plasticity.</title>
        <authorList>
            <person name="Flood B.E."/>
            <person name="Fliss P."/>
            <person name="Jones D.S."/>
            <person name="Dick G.J."/>
            <person name="Jain S."/>
            <person name="Kaster A.K."/>
            <person name="Winkel M."/>
            <person name="Mussmann M."/>
            <person name="Bailey J."/>
        </authorList>
    </citation>
    <scope>NUCLEOTIDE SEQUENCE [LARGE SCALE GENOMIC DNA]</scope>
    <source>
        <strain evidence="3">Hydrate Ridge</strain>
    </source>
</reference>
<evidence type="ECO:0000256" key="1">
    <source>
        <dbReference type="SAM" id="MobiDB-lite"/>
    </source>
</evidence>
<dbReference type="Proteomes" id="UP000030428">
    <property type="component" value="Unassembled WGS sequence"/>
</dbReference>
<organism evidence="3 4">
    <name type="scientific">Candidatus Thiomargarita nelsonii</name>
    <dbReference type="NCBI Taxonomy" id="1003181"/>
    <lineage>
        <taxon>Bacteria</taxon>
        <taxon>Pseudomonadati</taxon>
        <taxon>Pseudomonadota</taxon>
        <taxon>Gammaproteobacteria</taxon>
        <taxon>Thiotrichales</taxon>
        <taxon>Thiotrichaceae</taxon>
        <taxon>Thiomargarita</taxon>
    </lineage>
</organism>
<comment type="caution">
    <text evidence="3">The sequence shown here is derived from an EMBL/GenBank/DDBJ whole genome shotgun (WGS) entry which is preliminary data.</text>
</comment>
<dbReference type="InterPro" id="IPR014880">
    <property type="entry name" value="SoxZ_dom"/>
</dbReference>
<feature type="region of interest" description="Disordered" evidence="1">
    <location>
        <begin position="96"/>
        <end position="119"/>
    </location>
</feature>
<evidence type="ECO:0000259" key="2">
    <source>
        <dbReference type="Pfam" id="PF08770"/>
    </source>
</evidence>
<keyword evidence="4" id="KW-1185">Reference proteome</keyword>
<dbReference type="EMBL" id="JSZA02000015">
    <property type="protein sequence ID" value="KHD08062.1"/>
    <property type="molecule type" value="Genomic_DNA"/>
</dbReference>
<dbReference type="AlphaFoldDB" id="A0A0A6PCI4"/>
<dbReference type="InterPro" id="IPR014756">
    <property type="entry name" value="Ig_E-set"/>
</dbReference>
<accession>A0A0A6PCI4</accession>
<gene>
    <name evidence="3" type="ORF">PN36_05415</name>
</gene>
<evidence type="ECO:0000313" key="4">
    <source>
        <dbReference type="Proteomes" id="UP000030428"/>
    </source>
</evidence>
<dbReference type="NCBIfam" id="TIGR04490">
    <property type="entry name" value="SoxZ_true"/>
    <property type="match status" value="1"/>
</dbReference>
<evidence type="ECO:0000313" key="3">
    <source>
        <dbReference type="EMBL" id="KHD08062.1"/>
    </source>
</evidence>
<dbReference type="Gene3D" id="2.60.40.10">
    <property type="entry name" value="Immunoglobulins"/>
    <property type="match status" value="1"/>
</dbReference>
<proteinExistence type="predicted"/>
<feature type="domain" description="Sulphur oxidation protein SoxZ" evidence="2">
    <location>
        <begin position="16"/>
        <end position="112"/>
    </location>
</feature>
<dbReference type="SUPFAM" id="SSF81296">
    <property type="entry name" value="E set domains"/>
    <property type="match status" value="1"/>
</dbReference>
<dbReference type="Pfam" id="PF08770">
    <property type="entry name" value="SoxZ"/>
    <property type="match status" value="1"/>
</dbReference>